<evidence type="ECO:0000313" key="14">
    <source>
        <dbReference type="Proteomes" id="UP000322983"/>
    </source>
</evidence>
<dbReference type="FunFam" id="1.10.287.690:FF:000011">
    <property type="entry name" value="DNA polymerase"/>
    <property type="match status" value="1"/>
</dbReference>
<dbReference type="CDD" id="cd05783">
    <property type="entry name" value="DNA_polB_B1_exo"/>
    <property type="match status" value="1"/>
</dbReference>
<dbReference type="SUPFAM" id="SSF53098">
    <property type="entry name" value="Ribonuclease H-like"/>
    <property type="match status" value="1"/>
</dbReference>
<evidence type="ECO:0000313" key="13">
    <source>
        <dbReference type="EMBL" id="BBG26731.1"/>
    </source>
</evidence>
<evidence type="ECO:0000259" key="11">
    <source>
        <dbReference type="Pfam" id="PF03104"/>
    </source>
</evidence>
<evidence type="ECO:0000256" key="6">
    <source>
        <dbReference type="ARBA" id="ARBA00023125"/>
    </source>
</evidence>
<keyword evidence="5 8" id="KW-0239">DNA-directed DNA polymerase</keyword>
<dbReference type="InterPro" id="IPR050240">
    <property type="entry name" value="DNA_pol_type-B"/>
</dbReference>
<protein>
    <recommendedName>
        <fullName evidence="8">DNA polymerase</fullName>
        <ecNumber evidence="8">2.7.7.7</ecNumber>
    </recommendedName>
</protein>
<dbReference type="InterPro" id="IPR023211">
    <property type="entry name" value="DNA_pol_palm_dom_sf"/>
</dbReference>
<dbReference type="EMBL" id="AP018930">
    <property type="protein sequence ID" value="BBG26731.1"/>
    <property type="molecule type" value="Genomic_DNA"/>
</dbReference>
<accession>A0A510E2J5</accession>
<accession>A0A510DUS0</accession>
<dbReference type="AlphaFoldDB" id="A0A510DUS0"/>
<dbReference type="GO" id="GO:0003887">
    <property type="term" value="F:DNA-directed DNA polymerase activity"/>
    <property type="evidence" value="ECO:0007669"/>
    <property type="project" value="UniProtKB-KW"/>
</dbReference>
<dbReference type="NCBIfam" id="NF004417">
    <property type="entry name" value="PRK05761.1-3"/>
    <property type="match status" value="1"/>
</dbReference>
<reference evidence="12 14" key="2">
    <citation type="journal article" date="2020" name="Int. J. Syst. Evol. Microbiol.">
        <title>Sulfuracidifex tepidarius gen. nov., sp. nov. and transfer of Sulfolobus metallicus Huber and Stetter 1992 to the genus Sulfuracidifex as Sulfuracidifex metallicus comb. nov.</title>
        <authorList>
            <person name="Itoh T."/>
            <person name="Miura T."/>
            <person name="Sakai H.D."/>
            <person name="Kato S."/>
            <person name="Ohkuma M."/>
            <person name="Takashina T."/>
        </authorList>
    </citation>
    <scope>NUCLEOTIDE SEQUENCE [LARGE SCALE GENOMIC DNA]</scope>
    <source>
        <strain evidence="12 14">IC-006</strain>
        <strain evidence="13">IC-007</strain>
    </source>
</reference>
<dbReference type="GO" id="GO:0006261">
    <property type="term" value="P:DNA-templated DNA replication"/>
    <property type="evidence" value="ECO:0007669"/>
    <property type="project" value="TreeGrafter"/>
</dbReference>
<dbReference type="PANTHER" id="PTHR10322:SF20">
    <property type="entry name" value="DNA POLYMERASE 1"/>
    <property type="match status" value="1"/>
</dbReference>
<dbReference type="GO" id="GO:0000166">
    <property type="term" value="F:nucleotide binding"/>
    <property type="evidence" value="ECO:0007669"/>
    <property type="project" value="InterPro"/>
</dbReference>
<evidence type="ECO:0000256" key="7">
    <source>
        <dbReference type="ARBA" id="ARBA00049244"/>
    </source>
</evidence>
<keyword evidence="2 8" id="KW-0808">Transferase</keyword>
<dbReference type="InterPro" id="IPR017964">
    <property type="entry name" value="DNA-dir_DNA_pol_B_CS"/>
</dbReference>
<dbReference type="EMBL" id="AP018929">
    <property type="protein sequence ID" value="BBG23976.1"/>
    <property type="molecule type" value="Genomic_DNA"/>
</dbReference>
<evidence type="ECO:0000256" key="8">
    <source>
        <dbReference type="RuleBase" id="RU000442"/>
    </source>
</evidence>
<dbReference type="Gene3D" id="3.30.342.10">
    <property type="entry name" value="DNA Polymerase, chain B, domain 1"/>
    <property type="match status" value="1"/>
</dbReference>
<dbReference type="GeneID" id="41717595"/>
<dbReference type="InterPro" id="IPR006133">
    <property type="entry name" value="DNA-dir_DNA_pol_B_exonuc"/>
</dbReference>
<dbReference type="Proteomes" id="UP000325030">
    <property type="component" value="Chromosome"/>
</dbReference>
<dbReference type="RefSeq" id="WP_149528479.1">
    <property type="nucleotide sequence ID" value="NZ_AP018929.1"/>
</dbReference>
<dbReference type="PROSITE" id="PS00116">
    <property type="entry name" value="DNA_POLYMERASE_B"/>
    <property type="match status" value="1"/>
</dbReference>
<dbReference type="GO" id="GO:0003677">
    <property type="term" value="F:DNA binding"/>
    <property type="evidence" value="ECO:0007669"/>
    <property type="project" value="UniProtKB-KW"/>
</dbReference>
<dbReference type="InterPro" id="IPR006172">
    <property type="entry name" value="DNA-dir_DNA_pol_B"/>
</dbReference>
<dbReference type="OrthoDB" id="323192at2157"/>
<dbReference type="Gene3D" id="3.90.1600.10">
    <property type="entry name" value="Palm domain of DNA polymerase"/>
    <property type="match status" value="1"/>
</dbReference>
<dbReference type="Gene3D" id="1.10.287.1390">
    <property type="match status" value="2"/>
</dbReference>
<comment type="similarity">
    <text evidence="1 8">Belongs to the DNA polymerase type-B family.</text>
</comment>
<dbReference type="Pfam" id="PF03104">
    <property type="entry name" value="DNA_pol_B_exo1"/>
    <property type="match status" value="1"/>
</dbReference>
<dbReference type="NCBIfam" id="NF004415">
    <property type="entry name" value="PRK05761.1-1"/>
    <property type="match status" value="1"/>
</dbReference>
<reference evidence="15" key="1">
    <citation type="submission" date="2018-09" db="EMBL/GenBank/DDBJ databases">
        <title>Complete Genome Sequencing of Sulfolobus sp. JCM 16834.</title>
        <authorList>
            <person name="Kato S."/>
            <person name="Itoh T."/>
            <person name="Ohkuma M."/>
        </authorList>
    </citation>
    <scope>NUCLEOTIDE SEQUENCE [LARGE SCALE GENOMIC DNA]</scope>
    <source>
        <strain evidence="15">IC-007</strain>
    </source>
</reference>
<keyword evidence="4 8" id="KW-0235">DNA replication</keyword>
<dbReference type="PRINTS" id="PR00106">
    <property type="entry name" value="DNAPOLB"/>
</dbReference>
<feature type="domain" description="DNA-directed DNA polymerase family B exonuclease" evidence="11">
    <location>
        <begin position="163"/>
        <end position="343"/>
    </location>
</feature>
<dbReference type="InterPro" id="IPR006134">
    <property type="entry name" value="DNA-dir_DNA_pol_B_multi_dom"/>
</dbReference>
<dbReference type="InterPro" id="IPR043502">
    <property type="entry name" value="DNA/RNA_pol_sf"/>
</dbReference>
<dbReference type="Gene3D" id="3.30.420.10">
    <property type="entry name" value="Ribonuclease H-like superfamily/Ribonuclease H"/>
    <property type="match status" value="1"/>
</dbReference>
<evidence type="ECO:0000313" key="15">
    <source>
        <dbReference type="Proteomes" id="UP000325030"/>
    </source>
</evidence>
<feature type="compositionally biased region" description="Basic and acidic residues" evidence="9">
    <location>
        <begin position="15"/>
        <end position="41"/>
    </location>
</feature>
<evidence type="ECO:0000256" key="3">
    <source>
        <dbReference type="ARBA" id="ARBA00022695"/>
    </source>
</evidence>
<evidence type="ECO:0000256" key="9">
    <source>
        <dbReference type="SAM" id="MobiDB-lite"/>
    </source>
</evidence>
<keyword evidence="3 8" id="KW-0548">Nucleotidyltransferase</keyword>
<dbReference type="Gene3D" id="1.10.287.690">
    <property type="entry name" value="Helix hairpin bin"/>
    <property type="match status" value="1"/>
</dbReference>
<evidence type="ECO:0000259" key="10">
    <source>
        <dbReference type="Pfam" id="PF00136"/>
    </source>
</evidence>
<name>A0A510DUS0_9CREN</name>
<comment type="catalytic activity">
    <reaction evidence="7 8">
        <text>DNA(n) + a 2'-deoxyribonucleoside 5'-triphosphate = DNA(n+1) + diphosphate</text>
        <dbReference type="Rhea" id="RHEA:22508"/>
        <dbReference type="Rhea" id="RHEA-COMP:17339"/>
        <dbReference type="Rhea" id="RHEA-COMP:17340"/>
        <dbReference type="ChEBI" id="CHEBI:33019"/>
        <dbReference type="ChEBI" id="CHEBI:61560"/>
        <dbReference type="ChEBI" id="CHEBI:173112"/>
        <dbReference type="EC" id="2.7.7.7"/>
    </reaction>
</comment>
<dbReference type="KEGG" id="step:IC006_1277"/>
<dbReference type="Proteomes" id="UP000322983">
    <property type="component" value="Chromosome"/>
</dbReference>
<dbReference type="SUPFAM" id="SSF56672">
    <property type="entry name" value="DNA/RNA polymerases"/>
    <property type="match status" value="1"/>
</dbReference>
<dbReference type="InterPro" id="IPR036397">
    <property type="entry name" value="RNaseH_sf"/>
</dbReference>
<keyword evidence="14" id="KW-1185">Reference proteome</keyword>
<organism evidence="12 14">
    <name type="scientific">Sulfuracidifex tepidarius</name>
    <dbReference type="NCBI Taxonomy" id="1294262"/>
    <lineage>
        <taxon>Archaea</taxon>
        <taxon>Thermoproteota</taxon>
        <taxon>Thermoprotei</taxon>
        <taxon>Sulfolobales</taxon>
        <taxon>Sulfolobaceae</taxon>
        <taxon>Sulfuracidifex</taxon>
    </lineage>
</organism>
<feature type="domain" description="DNA-directed DNA polymerase family B multifunctional" evidence="10">
    <location>
        <begin position="493"/>
        <end position="850"/>
    </location>
</feature>
<dbReference type="SMART" id="SM00486">
    <property type="entry name" value="POLBc"/>
    <property type="match status" value="1"/>
</dbReference>
<proteinExistence type="inferred from homology"/>
<dbReference type="PANTHER" id="PTHR10322">
    <property type="entry name" value="DNA POLYMERASE CATALYTIC SUBUNIT"/>
    <property type="match status" value="1"/>
</dbReference>
<dbReference type="Pfam" id="PF00136">
    <property type="entry name" value="DNA_pol_B"/>
    <property type="match status" value="1"/>
</dbReference>
<keyword evidence="6 8" id="KW-0238">DNA-binding</keyword>
<evidence type="ECO:0000313" key="12">
    <source>
        <dbReference type="EMBL" id="BBG23976.1"/>
    </source>
</evidence>
<evidence type="ECO:0000256" key="1">
    <source>
        <dbReference type="ARBA" id="ARBA00005755"/>
    </source>
</evidence>
<dbReference type="STRING" id="1294262.GCA_001316085_01240"/>
<dbReference type="InterPro" id="IPR012337">
    <property type="entry name" value="RNaseH-like_sf"/>
</dbReference>
<evidence type="ECO:0000256" key="2">
    <source>
        <dbReference type="ARBA" id="ARBA00022679"/>
    </source>
</evidence>
<gene>
    <name evidence="12" type="ORF">IC006_1277</name>
    <name evidence="13" type="ORF">IC007_1252</name>
</gene>
<dbReference type="EC" id="2.7.7.7" evidence="8"/>
<sequence length="888" mass="101754">MSRQLTLFDVITSQEESKKEKQDKNNGKNENRNAKEVKERSQVSAPRRKTKSWMSEAQEGKVYFLLQVDYDGEKGKAVCRLYDKETQKIYYLYDNTHHKSYFLVDLDPDKVNKITKITKDPSFDHMERVVKIDPYTQGKITLTKIVVKDPLAVKRMRDHVPKAYEAHIKYFNNYIYDLGLIPGMPYVVKNMSLREAKPSLSDEEVQEVEKAFSDSDQMTKDTSKEWMPIFESEVPDLKRVAIDIEVFTPIEGRVPDPEEAEFPIISIALAGNDGKKIVLALNREDVSLGDESVPDGVEVRTFNTEFDLLNEFFNLVVDYPVLLTFNGDDFDVPYIFFRALKLGYFPEEVPFEINPDDTKYLAGIHIDLYRFYFNKAVKTYAFDGKYNEYSLDAVASSMLGLSKVKLDKSISALDVRKLIEYNYRDSEITLKLTTFNNNITMKLIILLARMSRMGIEELTRTEVSTWIKNLYYWEHRRRNWLIPLKEDIKERSSAIKTASVIKGKGYKGAVVIDPPAGVFFNVVVLDFASLYPSIIRTWNISYETVDLNQCRNIKEVKDETGNVLHTICFDRPGITAVITGLLRDFRVKIYKKKAKQAKDVEQKTFYDVVQRAMKVFINATYGVFGAETFPLYAPAVAESVTALGRYVITSTVSHARSLGVRVLYGDTDSLFLYNPTKEIVDGMIKWVKDTFGLDIEIDKSYKFVAFSGLKKNYFGVYPDGKVDIKGMLVKKRNTPEFLKKSFAEVKDILVKVNTPEEMKGVKQEVTDKVRSIYTGLKNKDYNLDELAFKIMLSRSVEHYKKTTPQHVKAAEQLKEAGVQVLPRDIIMFVKVKTKDGVKAVQLAKLNEIDSDKYLDAVRSTFEQILKALGVSWDEIASGLSIDSFFSGF</sequence>
<evidence type="ECO:0000256" key="5">
    <source>
        <dbReference type="ARBA" id="ARBA00022932"/>
    </source>
</evidence>
<evidence type="ECO:0000256" key="4">
    <source>
        <dbReference type="ARBA" id="ARBA00022705"/>
    </source>
</evidence>
<feature type="region of interest" description="Disordered" evidence="9">
    <location>
        <begin position="13"/>
        <end position="51"/>
    </location>
</feature>